<organism evidence="2 3">
    <name type="scientific">Glycine soja</name>
    <name type="common">Wild soybean</name>
    <dbReference type="NCBI Taxonomy" id="3848"/>
    <lineage>
        <taxon>Eukaryota</taxon>
        <taxon>Viridiplantae</taxon>
        <taxon>Streptophyta</taxon>
        <taxon>Embryophyta</taxon>
        <taxon>Tracheophyta</taxon>
        <taxon>Spermatophyta</taxon>
        <taxon>Magnoliopsida</taxon>
        <taxon>eudicotyledons</taxon>
        <taxon>Gunneridae</taxon>
        <taxon>Pentapetalae</taxon>
        <taxon>rosids</taxon>
        <taxon>fabids</taxon>
        <taxon>Fabales</taxon>
        <taxon>Fabaceae</taxon>
        <taxon>Papilionoideae</taxon>
        <taxon>50 kb inversion clade</taxon>
        <taxon>NPAAA clade</taxon>
        <taxon>indigoferoid/millettioid clade</taxon>
        <taxon>Phaseoleae</taxon>
        <taxon>Glycine</taxon>
        <taxon>Glycine subgen. Soja</taxon>
    </lineage>
</organism>
<dbReference type="Proteomes" id="UP000289340">
    <property type="component" value="Chromosome 16"/>
</dbReference>
<sequence>MSFGNDVEIVRMAMMTLLLPVTLVVENGISSLDLNTLQRRRRTRRKIEFHTIHFYFVQMYLLGVNTNGVVYNCEYG</sequence>
<evidence type="ECO:0000313" key="2">
    <source>
        <dbReference type="EMBL" id="RZB61286.1"/>
    </source>
</evidence>
<proteinExistence type="predicted"/>
<feature type="transmembrane region" description="Helical" evidence="1">
    <location>
        <begin position="12"/>
        <end position="32"/>
    </location>
</feature>
<accession>A0A445GJ82</accession>
<comment type="caution">
    <text evidence="2">The sequence shown here is derived from an EMBL/GenBank/DDBJ whole genome shotgun (WGS) entry which is preliminary data.</text>
</comment>
<feature type="transmembrane region" description="Helical" evidence="1">
    <location>
        <begin position="52"/>
        <end position="71"/>
    </location>
</feature>
<keyword evidence="3" id="KW-1185">Reference proteome</keyword>
<evidence type="ECO:0000313" key="3">
    <source>
        <dbReference type="Proteomes" id="UP000289340"/>
    </source>
</evidence>
<protein>
    <submittedName>
        <fullName evidence="2">Uncharacterized protein</fullName>
    </submittedName>
</protein>
<keyword evidence="1" id="KW-0812">Transmembrane</keyword>
<name>A0A445GJ82_GLYSO</name>
<dbReference type="AlphaFoldDB" id="A0A445GJ82"/>
<reference evidence="2 3" key="1">
    <citation type="submission" date="2018-09" db="EMBL/GenBank/DDBJ databases">
        <title>A high-quality reference genome of wild soybean provides a powerful tool to mine soybean genomes.</title>
        <authorList>
            <person name="Xie M."/>
            <person name="Chung C.Y.L."/>
            <person name="Li M.-W."/>
            <person name="Wong F.-L."/>
            <person name="Chan T.-F."/>
            <person name="Lam H.-M."/>
        </authorList>
    </citation>
    <scope>NUCLEOTIDE SEQUENCE [LARGE SCALE GENOMIC DNA]</scope>
    <source>
        <strain evidence="3">cv. W05</strain>
        <tissue evidence="2">Hypocotyl of etiolated seedlings</tissue>
    </source>
</reference>
<evidence type="ECO:0000256" key="1">
    <source>
        <dbReference type="SAM" id="Phobius"/>
    </source>
</evidence>
<dbReference type="EMBL" id="QZWG01000016">
    <property type="protein sequence ID" value="RZB61286.1"/>
    <property type="molecule type" value="Genomic_DNA"/>
</dbReference>
<keyword evidence="1" id="KW-0472">Membrane</keyword>
<keyword evidence="1" id="KW-1133">Transmembrane helix</keyword>
<gene>
    <name evidence="2" type="ORF">D0Y65_043847</name>
</gene>